<evidence type="ECO:0000259" key="8">
    <source>
        <dbReference type="PROSITE" id="PS50837"/>
    </source>
</evidence>
<organism evidence="9 10">
    <name type="scientific">Echeneis naucrates</name>
    <name type="common">Live sharksucker</name>
    <dbReference type="NCBI Taxonomy" id="173247"/>
    <lineage>
        <taxon>Eukaryota</taxon>
        <taxon>Metazoa</taxon>
        <taxon>Chordata</taxon>
        <taxon>Craniata</taxon>
        <taxon>Vertebrata</taxon>
        <taxon>Euteleostomi</taxon>
        <taxon>Actinopterygii</taxon>
        <taxon>Neopterygii</taxon>
        <taxon>Teleostei</taxon>
        <taxon>Neoteleostei</taxon>
        <taxon>Acanthomorphata</taxon>
        <taxon>Carangaria</taxon>
        <taxon>Carangiformes</taxon>
        <taxon>Echeneidae</taxon>
        <taxon>Echeneis</taxon>
    </lineage>
</organism>
<feature type="compositionally biased region" description="Low complexity" evidence="7">
    <location>
        <begin position="225"/>
        <end position="240"/>
    </location>
</feature>
<dbReference type="Pfam" id="PF13516">
    <property type="entry name" value="LRR_6"/>
    <property type="match status" value="3"/>
</dbReference>
<dbReference type="PROSITE" id="PS50837">
    <property type="entry name" value="NACHT"/>
    <property type="match status" value="2"/>
</dbReference>
<evidence type="ECO:0000256" key="4">
    <source>
        <dbReference type="ARBA" id="ARBA00022737"/>
    </source>
</evidence>
<feature type="compositionally biased region" description="Polar residues" evidence="7">
    <location>
        <begin position="18"/>
        <end position="29"/>
    </location>
</feature>
<evidence type="ECO:0000256" key="7">
    <source>
        <dbReference type="SAM" id="MobiDB-lite"/>
    </source>
</evidence>
<dbReference type="InterPro" id="IPR027417">
    <property type="entry name" value="P-loop_NTPase"/>
</dbReference>
<evidence type="ECO:0000256" key="6">
    <source>
        <dbReference type="ARBA" id="ARBA00022840"/>
    </source>
</evidence>
<evidence type="ECO:0000313" key="9">
    <source>
        <dbReference type="Ensembl" id="ENSENLP00000014012.1"/>
    </source>
</evidence>
<feature type="compositionally biased region" description="Low complexity" evidence="7">
    <location>
        <begin position="124"/>
        <end position="134"/>
    </location>
</feature>
<keyword evidence="2" id="KW-0963">Cytoplasm</keyword>
<name>A0A665U3H0_ECHNA</name>
<dbReference type="SUPFAM" id="SSF52047">
    <property type="entry name" value="RNI-like"/>
    <property type="match status" value="1"/>
</dbReference>
<dbReference type="InterPro" id="IPR007111">
    <property type="entry name" value="NACHT_NTPase"/>
</dbReference>
<feature type="compositionally biased region" description="Low complexity" evidence="7">
    <location>
        <begin position="159"/>
        <end position="169"/>
    </location>
</feature>
<dbReference type="InterPro" id="IPR051261">
    <property type="entry name" value="NLR"/>
</dbReference>
<reference evidence="9" key="2">
    <citation type="submission" date="2025-08" db="UniProtKB">
        <authorList>
            <consortium name="Ensembl"/>
        </authorList>
    </citation>
    <scope>IDENTIFICATION</scope>
</reference>
<reference evidence="9" key="3">
    <citation type="submission" date="2025-09" db="UniProtKB">
        <authorList>
            <consortium name="Ensembl"/>
        </authorList>
    </citation>
    <scope>IDENTIFICATION</scope>
</reference>
<dbReference type="PROSITE" id="PS51450">
    <property type="entry name" value="LRR"/>
    <property type="match status" value="1"/>
</dbReference>
<keyword evidence="3" id="KW-0433">Leucine-rich repeat</keyword>
<feature type="compositionally biased region" description="Basic and acidic residues" evidence="7">
    <location>
        <begin position="105"/>
        <end position="119"/>
    </location>
</feature>
<accession>A0A665U3H0</accession>
<feature type="compositionally biased region" description="Low complexity" evidence="7">
    <location>
        <begin position="194"/>
        <end position="204"/>
    </location>
</feature>
<dbReference type="SMART" id="SM00368">
    <property type="entry name" value="LRR_RI"/>
    <property type="match status" value="3"/>
</dbReference>
<dbReference type="SUPFAM" id="SSF49899">
    <property type="entry name" value="Concanavalin A-like lectins/glucanases"/>
    <property type="match status" value="1"/>
</dbReference>
<dbReference type="InterPro" id="IPR041267">
    <property type="entry name" value="NLRP_HD2"/>
</dbReference>
<dbReference type="InterPro" id="IPR029495">
    <property type="entry name" value="NACHT-assoc"/>
</dbReference>
<dbReference type="InterPro" id="IPR032675">
    <property type="entry name" value="LRR_dom_sf"/>
</dbReference>
<dbReference type="PANTHER" id="PTHR24106">
    <property type="entry name" value="NACHT, LRR AND CARD DOMAINS-CONTAINING"/>
    <property type="match status" value="1"/>
</dbReference>
<dbReference type="GO" id="GO:0005737">
    <property type="term" value="C:cytoplasm"/>
    <property type="evidence" value="ECO:0007669"/>
    <property type="project" value="UniProtKB-SubCell"/>
</dbReference>
<dbReference type="InterPro" id="IPR001611">
    <property type="entry name" value="Leu-rich_rpt"/>
</dbReference>
<dbReference type="InterPro" id="IPR013320">
    <property type="entry name" value="ConA-like_dom_sf"/>
</dbReference>
<reference evidence="9" key="1">
    <citation type="submission" date="2021-04" db="EMBL/GenBank/DDBJ databases">
        <authorList>
            <consortium name="Wellcome Sanger Institute Data Sharing"/>
        </authorList>
    </citation>
    <scope>NUCLEOTIDE SEQUENCE [LARGE SCALE GENOMIC DNA]</scope>
</reference>
<dbReference type="Ensembl" id="ENSENLT00000014586.1">
    <property type="protein sequence ID" value="ENSENLP00000014012.1"/>
    <property type="gene ID" value="ENSENLG00000006604.1"/>
</dbReference>
<evidence type="ECO:0000256" key="1">
    <source>
        <dbReference type="ARBA" id="ARBA00004496"/>
    </source>
</evidence>
<dbReference type="Pfam" id="PF17776">
    <property type="entry name" value="NLRC4_HD2"/>
    <property type="match status" value="1"/>
</dbReference>
<proteinExistence type="predicted"/>
<dbReference type="InParanoid" id="A0A665U3H0"/>
<dbReference type="Gene3D" id="2.60.120.920">
    <property type="match status" value="1"/>
</dbReference>
<evidence type="ECO:0000256" key="2">
    <source>
        <dbReference type="ARBA" id="ARBA00022490"/>
    </source>
</evidence>
<dbReference type="Pfam" id="PF14484">
    <property type="entry name" value="FISNA"/>
    <property type="match status" value="1"/>
</dbReference>
<evidence type="ECO:0000313" key="10">
    <source>
        <dbReference type="Proteomes" id="UP000472264"/>
    </source>
</evidence>
<evidence type="ECO:0000256" key="3">
    <source>
        <dbReference type="ARBA" id="ARBA00022614"/>
    </source>
</evidence>
<dbReference type="Pfam" id="PF17779">
    <property type="entry name" value="WHD_NOD2"/>
    <property type="match status" value="1"/>
</dbReference>
<protein>
    <submittedName>
        <fullName evidence="9">Uncharacterized LOC115046433</fullName>
    </submittedName>
</protein>
<keyword evidence="5" id="KW-0547">Nucleotide-binding</keyword>
<dbReference type="InterPro" id="IPR043136">
    <property type="entry name" value="B30.2/SPRY_sf"/>
</dbReference>
<dbReference type="SMART" id="SM00449">
    <property type="entry name" value="SPRY"/>
    <property type="match status" value="1"/>
</dbReference>
<feature type="compositionally biased region" description="Basic and acidic residues" evidence="7">
    <location>
        <begin position="245"/>
        <end position="259"/>
    </location>
</feature>
<dbReference type="OMA" id="FNENDIW"/>
<feature type="compositionally biased region" description="Polar residues" evidence="7">
    <location>
        <begin position="88"/>
        <end position="99"/>
    </location>
</feature>
<dbReference type="Pfam" id="PF00622">
    <property type="entry name" value="SPRY"/>
    <property type="match status" value="1"/>
</dbReference>
<keyword evidence="6" id="KW-0067">ATP-binding</keyword>
<feature type="compositionally biased region" description="Basic and acidic residues" evidence="7">
    <location>
        <begin position="175"/>
        <end position="189"/>
    </location>
</feature>
<keyword evidence="10" id="KW-1185">Reference proteome</keyword>
<dbReference type="SMART" id="SM01288">
    <property type="entry name" value="FISNA"/>
    <property type="match status" value="1"/>
</dbReference>
<feature type="compositionally biased region" description="Basic and acidic residues" evidence="7">
    <location>
        <begin position="140"/>
        <end position="154"/>
    </location>
</feature>
<dbReference type="Pfam" id="PF05729">
    <property type="entry name" value="NACHT"/>
    <property type="match status" value="3"/>
</dbReference>
<keyword evidence="4" id="KW-0677">Repeat</keyword>
<feature type="region of interest" description="Disordered" evidence="7">
    <location>
        <begin position="1"/>
        <end position="271"/>
    </location>
</feature>
<gene>
    <name evidence="9" type="primary">LOC115046433</name>
</gene>
<feature type="compositionally biased region" description="Basic and acidic residues" evidence="7">
    <location>
        <begin position="35"/>
        <end position="49"/>
    </location>
</feature>
<feature type="compositionally biased region" description="Low complexity" evidence="7">
    <location>
        <begin position="54"/>
        <end position="64"/>
    </location>
</feature>
<dbReference type="InterPro" id="IPR003877">
    <property type="entry name" value="SPRY_dom"/>
</dbReference>
<dbReference type="FunFam" id="3.40.50.300:FF:000210">
    <property type="entry name" value="Si:dkey-16p6.1"/>
    <property type="match status" value="1"/>
</dbReference>
<feature type="domain" description="NACHT" evidence="8">
    <location>
        <begin position="868"/>
        <end position="1002"/>
    </location>
</feature>
<comment type="subcellular location">
    <subcellularLocation>
        <location evidence="1">Cytoplasm</location>
    </subcellularLocation>
</comment>
<feature type="compositionally biased region" description="Basic and acidic residues" evidence="7">
    <location>
        <begin position="210"/>
        <end position="224"/>
    </location>
</feature>
<feature type="domain" description="NACHT" evidence="8">
    <location>
        <begin position="618"/>
        <end position="761"/>
    </location>
</feature>
<dbReference type="InterPro" id="IPR041075">
    <property type="entry name" value="NOD1/2_WH"/>
</dbReference>
<dbReference type="GO" id="GO:0005524">
    <property type="term" value="F:ATP binding"/>
    <property type="evidence" value="ECO:0007669"/>
    <property type="project" value="UniProtKB-KW"/>
</dbReference>
<feature type="compositionally biased region" description="Basic and acidic residues" evidence="7">
    <location>
        <begin position="70"/>
        <end position="84"/>
    </location>
</feature>
<dbReference type="Gene3D" id="3.80.10.10">
    <property type="entry name" value="Ribonuclease Inhibitor"/>
    <property type="match status" value="1"/>
</dbReference>
<evidence type="ECO:0000256" key="5">
    <source>
        <dbReference type="ARBA" id="ARBA00022741"/>
    </source>
</evidence>
<dbReference type="Proteomes" id="UP000472264">
    <property type="component" value="Chromosome 7"/>
</dbReference>
<sequence length="1692" mass="191671">MATLNANPFDEDRPVSPAFSNVSMKSGTSKIEPVNFHKEDSSPFDEDRPVSPASSNVSMKSSTSKIEPVNFHKEDPNPFDEDRPVSPAFSNVSMKSGTSKIEPVNFHKEDSSPFDEDRPVSPASSNVSMKSSTSKIEPVNFHKEDPNPFDEDRPVSPASSNVSMKSSTSKIEPVNFHKEDSSPFDEDRPVSPASSNVSMKSSTSKIEPVNFHKEDPNPFDEDRPVSPASSNVSMKSSMSKIEPVNFHKEDPSPFDEDRPVSPAFSNVSMKSGTSKIEPVNFHEDPRSMLSCSPKNRTSEYDVLDFTAGLGPNKNTTTDDTKHKLEVHLRDKILKDYEDELSRHEPDTELYKIQAGKNKEDELMYKCIKSYNDIFKTSSQTKVHAVLLKGVANVGKSFQAKKLMVDWAKGKSNKNIDLMIPFNFRELNSKRDQNQSMEDLLNHFFHNLKLQTSTTNGPTYDKYKLAFVLDGLEECELKLDFENNKDLSDIKDRASLDVLLTNLIKGKLLPSAQLCIISQPSGVNKIPPQYFQRVTECQETLVRRQKLVQNLGTRLRTERVNQVEDTNHPNQQNTEHIIRSMHTEEVNDEENNGQTAQKPVKKVNKISEIFKGEKGKTIRAVLTTGEANIGKSFHVKEFIKQWASAVSSIIHFVTKSEKEKQILFPLSSSELNSIKTEKVSLIGLLNRFFKETKECVISNYARFKVVFVLDGLDSFEFHLDFDKSDVVKDVREPVSLDVLLTNLIKGNLLPSAKVWITSRPSSLEWLPDSSFDRTTEIREKPDVASQRKLKAHLKKQFLFVSEGIDKEKTAASLKEIYTDLYIIEGERGEVNVQHESRQIHLAKFKPTKEEKPIKYNSILEPAHGQNPIKTVLTIGVAGIGKTFASMKYVLDWAEDTDNKKIHFTFPLPFRELNLRKDAEHSFEELLQQFFPFMKKSEITNYDQYKILIVLDGLDECRLDLNFGECQKWTDVRKKTSVNVLLTNLIQGNLLPKAQIWITSRPAASNNIPADKVDRVTEVRGFNDKQKDEYFRRRFSDKDLAEKILSHVKKSRSLHIMCHIPVFCWITSKVLEDLLSHPNKTEEGKKEGQDKIPKTLTDMYIHFLLLQCRQANVKYGQGDISEDSDSCWSTRNKETVLSLGKLAFEELEKGNLLFTEENLIECEIDIENTAVFSGLFTQVIQENSTLYPEKFFCFVHLSIQEFLAAFYVSHMFNNEGENLLVDSDESDLYTTAVDKALSSKHGDWDLFLRFLLGLSVETNQNLLQGVTEKTENTEATNKETIKYIKEKISEGKSDPEKNLNLFHCLNELNDHSLVEEVKKYLQSDTQEFDSFSTSQWSALNYVLLMSDEKLDVFDLKMYLKSEKVLLGMLPVVKVSKTTLLSWCELSEESCRGLTSSVLTHPSSNLTQLDLSHNDLLDSGVEHLAEGLKSVHCKLEILKLSGCQVTEKGCSALASALEYSGASHLKHLDLSYNHPGDDGLKRLCAITQKMKLQTLCLDHAGEHRLKPGLRKYGAVLTFDEKTISRRLVCEGTRKIKTVVKVEEKVGRSENKDRFKRTQVFCAEDLGSICYWGVEWKGTVGIAVSYEEVGRKWDRSGGLGCNDMSWTLLCSKSGYTAMHGKNSKNIQMAPCQKIAVFLDKKGGSLSYYSVESEKLSLIHVFKAKFTKPLFAGFWFKKGSVSLCEIDSMPLSRPGNR</sequence>
<dbReference type="Gene3D" id="3.40.50.300">
    <property type="entry name" value="P-loop containing nucleotide triphosphate hydrolases"/>
    <property type="match status" value="3"/>
</dbReference>